<dbReference type="NCBIfam" id="TIGR01007">
    <property type="entry name" value="eps_fam"/>
    <property type="match status" value="1"/>
</dbReference>
<evidence type="ECO:0000256" key="6">
    <source>
        <dbReference type="SAM" id="Coils"/>
    </source>
</evidence>
<dbReference type="GO" id="GO:0005524">
    <property type="term" value="F:ATP binding"/>
    <property type="evidence" value="ECO:0007669"/>
    <property type="project" value="UniProtKB-KW"/>
</dbReference>
<dbReference type="PANTHER" id="PTHR32309">
    <property type="entry name" value="TYROSINE-PROTEIN KINASE"/>
    <property type="match status" value="1"/>
</dbReference>
<evidence type="ECO:0000313" key="10">
    <source>
        <dbReference type="Proteomes" id="UP000315003"/>
    </source>
</evidence>
<feature type="coiled-coil region" evidence="6">
    <location>
        <begin position="352"/>
        <end position="406"/>
    </location>
</feature>
<proteinExistence type="predicted"/>
<dbReference type="Gene3D" id="3.40.50.300">
    <property type="entry name" value="P-loop containing nucleotide triphosphate hydrolases"/>
    <property type="match status" value="1"/>
</dbReference>
<keyword evidence="7" id="KW-1133">Transmembrane helix</keyword>
<evidence type="ECO:0000256" key="3">
    <source>
        <dbReference type="ARBA" id="ARBA00022777"/>
    </source>
</evidence>
<evidence type="ECO:0000256" key="7">
    <source>
        <dbReference type="SAM" id="Phobius"/>
    </source>
</evidence>
<keyword evidence="2" id="KW-0547">Nucleotide-binding</keyword>
<keyword evidence="6" id="KW-0175">Coiled coil</keyword>
<dbReference type="OrthoDB" id="236626at2"/>
<evidence type="ECO:0000256" key="1">
    <source>
        <dbReference type="ARBA" id="ARBA00022679"/>
    </source>
</evidence>
<reference evidence="9 10" key="1">
    <citation type="submission" date="2019-02" db="EMBL/GenBank/DDBJ databases">
        <title>Deep-cultivation of Planctomycetes and their phenomic and genomic characterization uncovers novel biology.</title>
        <authorList>
            <person name="Wiegand S."/>
            <person name="Jogler M."/>
            <person name="Boedeker C."/>
            <person name="Pinto D."/>
            <person name="Vollmers J."/>
            <person name="Rivas-Marin E."/>
            <person name="Kohn T."/>
            <person name="Peeters S.H."/>
            <person name="Heuer A."/>
            <person name="Rast P."/>
            <person name="Oberbeckmann S."/>
            <person name="Bunk B."/>
            <person name="Jeske O."/>
            <person name="Meyerdierks A."/>
            <person name="Storesund J.E."/>
            <person name="Kallscheuer N."/>
            <person name="Luecker S."/>
            <person name="Lage O.M."/>
            <person name="Pohl T."/>
            <person name="Merkel B.J."/>
            <person name="Hornburger P."/>
            <person name="Mueller R.-W."/>
            <person name="Bruemmer F."/>
            <person name="Labrenz M."/>
            <person name="Spormann A.M."/>
            <person name="Op den Camp H."/>
            <person name="Overmann J."/>
            <person name="Amann R."/>
            <person name="Jetten M.S.M."/>
            <person name="Mascher T."/>
            <person name="Medema M.H."/>
            <person name="Devos D.P."/>
            <person name="Kaster A.-K."/>
            <person name="Ovreas L."/>
            <person name="Rohde M."/>
            <person name="Galperin M.Y."/>
            <person name="Jogler C."/>
        </authorList>
    </citation>
    <scope>NUCLEOTIDE SEQUENCE [LARGE SCALE GENOMIC DNA]</scope>
    <source>
        <strain evidence="9 10">SV_7m_r</strain>
    </source>
</reference>
<evidence type="ECO:0000259" key="8">
    <source>
        <dbReference type="Pfam" id="PF13614"/>
    </source>
</evidence>
<dbReference type="EMBL" id="CP036272">
    <property type="protein sequence ID" value="QDT60918.1"/>
    <property type="molecule type" value="Genomic_DNA"/>
</dbReference>
<evidence type="ECO:0000313" key="9">
    <source>
        <dbReference type="EMBL" id="QDT60918.1"/>
    </source>
</evidence>
<dbReference type="Pfam" id="PF13614">
    <property type="entry name" value="AAA_31"/>
    <property type="match status" value="1"/>
</dbReference>
<keyword evidence="7" id="KW-0472">Membrane</keyword>
<dbReference type="InterPro" id="IPR005702">
    <property type="entry name" value="Wzc-like_C"/>
</dbReference>
<keyword evidence="3 9" id="KW-0418">Kinase</keyword>
<dbReference type="PANTHER" id="PTHR32309:SF31">
    <property type="entry name" value="CAPSULAR EXOPOLYSACCHARIDE FAMILY"/>
    <property type="match status" value="1"/>
</dbReference>
<evidence type="ECO:0000256" key="5">
    <source>
        <dbReference type="ARBA" id="ARBA00023137"/>
    </source>
</evidence>
<keyword evidence="1 9" id="KW-0808">Transferase</keyword>
<evidence type="ECO:0000256" key="4">
    <source>
        <dbReference type="ARBA" id="ARBA00022840"/>
    </source>
</evidence>
<dbReference type="InterPro" id="IPR025669">
    <property type="entry name" value="AAA_dom"/>
</dbReference>
<keyword evidence="7" id="KW-0812">Transmembrane</keyword>
<name>A0A517SXN9_9BACT</name>
<keyword evidence="4" id="KW-0067">ATP-binding</keyword>
<feature type="coiled-coil region" evidence="6">
    <location>
        <begin position="199"/>
        <end position="268"/>
    </location>
</feature>
<dbReference type="GO" id="GO:0004715">
    <property type="term" value="F:non-membrane spanning protein tyrosine kinase activity"/>
    <property type="evidence" value="ECO:0007669"/>
    <property type="project" value="UniProtKB-EC"/>
</dbReference>
<dbReference type="CDD" id="cd05387">
    <property type="entry name" value="BY-kinase"/>
    <property type="match status" value="1"/>
</dbReference>
<feature type="transmembrane region" description="Helical" evidence="7">
    <location>
        <begin position="54"/>
        <end position="73"/>
    </location>
</feature>
<organism evidence="9 10">
    <name type="scientific">Stieleria bergensis</name>
    <dbReference type="NCBI Taxonomy" id="2528025"/>
    <lineage>
        <taxon>Bacteria</taxon>
        <taxon>Pseudomonadati</taxon>
        <taxon>Planctomycetota</taxon>
        <taxon>Planctomycetia</taxon>
        <taxon>Pirellulales</taxon>
        <taxon>Pirellulaceae</taxon>
        <taxon>Stieleria</taxon>
    </lineage>
</organism>
<sequence>MPSERFWTPLQIVLMTTESTSNIASRQSSHSNASTGEGASIDPWIIWVTFRRCWVWAVPIGLVIGTIGAVMVLKSFQPEYTARYIVAANQNWVLYKGINEAPRDLAASEKTWVIDHPGVIQAVMGDQTVCKAPSLADPTTRETNLRKNLSVAGAGTKDKMMIKYTDTDRDAAAAVCNAVVAEYLQRRAEFDGTQSRRLISVIEKQIDELDVEISAKEAEVRQYEVEAQGFSSNNQVSVIEDQSQTSRLRELIDQRFELEQQISLIEQDLESIEAGENPLAVISGDLLEEMDEQDFTPPRSMVKKRLVTRPVLDQAIGQHRKVVTQKGVVDRHQAALIAIKADRRFGPGYVGIQETEDLLVTAQSELDRLMDSVKDEVRQELEQQFEAQYQQDLEDEGKELERLEDAWAKNRDLQIKNASKSSAGQRELVVKRLQFDLGRRKRQLEMVNNEYQIEGDKRSKRVNDSWDVDKHVNHLAMLRERYAAAEQRLDAIKTESENMSRVQPIAAATPPTKPNEEVPTKKLAMVALAGFCVPFGLGLLWELHTKRITDSHHIEALAVAPVIGELARAPRASGARQSRGRRVFEESVDSLRANLALSQDTRTARTFCIASSMSGEGKSTAASQLAISLAKSSGKTVLIIDADLRCPDQHDIFGLALEPGLSDVVGEKSTLDDAINRELGDLIHILPAGRLKSSPHRILTTEAVQDLIAQCMEEYEYVIFDSAPILAAGETLAIAAVVDSTLMCVMRDVTRTDSVLRSTRRLEAAGANIVGTIFSGVTPSKYVYRYGDYKYSNLVS</sequence>
<dbReference type="SUPFAM" id="SSF52540">
    <property type="entry name" value="P-loop containing nucleoside triphosphate hydrolases"/>
    <property type="match status" value="1"/>
</dbReference>
<gene>
    <name evidence="9" type="primary">ywqD_1</name>
    <name evidence="9" type="ORF">SV7mr_34470</name>
</gene>
<keyword evidence="10" id="KW-1185">Reference proteome</keyword>
<dbReference type="InterPro" id="IPR027417">
    <property type="entry name" value="P-loop_NTPase"/>
</dbReference>
<feature type="domain" description="AAA" evidence="8">
    <location>
        <begin position="605"/>
        <end position="735"/>
    </location>
</feature>
<evidence type="ECO:0000256" key="2">
    <source>
        <dbReference type="ARBA" id="ARBA00022741"/>
    </source>
</evidence>
<dbReference type="EC" id="2.7.10.2" evidence="9"/>
<dbReference type="AlphaFoldDB" id="A0A517SXN9"/>
<accession>A0A517SXN9</accession>
<keyword evidence="5" id="KW-0829">Tyrosine-protein kinase</keyword>
<protein>
    <submittedName>
        <fullName evidence="9">Tyrosine-protein kinase YwqD</fullName>
        <ecNumber evidence="9">2.7.10.2</ecNumber>
    </submittedName>
</protein>
<feature type="coiled-coil region" evidence="6">
    <location>
        <begin position="468"/>
        <end position="502"/>
    </location>
</feature>
<dbReference type="Proteomes" id="UP000315003">
    <property type="component" value="Chromosome"/>
</dbReference>
<dbReference type="InterPro" id="IPR050445">
    <property type="entry name" value="Bact_polysacc_biosynth/exp"/>
</dbReference>